<keyword evidence="2" id="KW-1185">Reference proteome</keyword>
<feature type="compositionally biased region" description="Polar residues" evidence="1">
    <location>
        <begin position="97"/>
        <end position="116"/>
    </location>
</feature>
<evidence type="ECO:0000313" key="3">
    <source>
        <dbReference type="WBParaSite" id="nRc.2.0.1.t01510-RA"/>
    </source>
</evidence>
<reference evidence="3" key="1">
    <citation type="submission" date="2022-11" db="UniProtKB">
        <authorList>
            <consortium name="WormBaseParasite"/>
        </authorList>
    </citation>
    <scope>IDENTIFICATION</scope>
</reference>
<feature type="region of interest" description="Disordered" evidence="1">
    <location>
        <begin position="235"/>
        <end position="255"/>
    </location>
</feature>
<accession>A0A915HIU6</accession>
<dbReference type="Proteomes" id="UP000887565">
    <property type="component" value="Unplaced"/>
</dbReference>
<evidence type="ECO:0000313" key="2">
    <source>
        <dbReference type="Proteomes" id="UP000887565"/>
    </source>
</evidence>
<name>A0A915HIU6_ROMCU</name>
<organism evidence="2 3">
    <name type="scientific">Romanomermis culicivorax</name>
    <name type="common">Nematode worm</name>
    <dbReference type="NCBI Taxonomy" id="13658"/>
    <lineage>
        <taxon>Eukaryota</taxon>
        <taxon>Metazoa</taxon>
        <taxon>Ecdysozoa</taxon>
        <taxon>Nematoda</taxon>
        <taxon>Enoplea</taxon>
        <taxon>Dorylaimia</taxon>
        <taxon>Mermithida</taxon>
        <taxon>Mermithoidea</taxon>
        <taxon>Mermithidae</taxon>
        <taxon>Romanomermis</taxon>
    </lineage>
</organism>
<dbReference type="WBParaSite" id="nRc.2.0.1.t01510-RA">
    <property type="protein sequence ID" value="nRc.2.0.1.t01510-RA"/>
    <property type="gene ID" value="nRc.2.0.1.g01510"/>
</dbReference>
<evidence type="ECO:0000256" key="1">
    <source>
        <dbReference type="SAM" id="MobiDB-lite"/>
    </source>
</evidence>
<dbReference type="AlphaFoldDB" id="A0A915HIU6"/>
<feature type="region of interest" description="Disordered" evidence="1">
    <location>
        <begin position="128"/>
        <end position="149"/>
    </location>
</feature>
<protein>
    <submittedName>
        <fullName evidence="3">Uncharacterized protein</fullName>
    </submittedName>
</protein>
<sequence>MRIKYEIHQQSHPHIFYSRKDVQPGVVNVLYLQTSSEIGMIFYSKSYRYRTCPDPAFYENLFLYRNQNNNSTNQIDTESSSLNNERRSVNGLLAGQYPNSQNTINNTSGLYQSQTSRQCDVSQNEIRTNNVNNDHQANRRESDQNSLLQQGRFGSLEVNATAARMTENFSPVESNESTKEVYCSANSNEENSYFVNQKSQQPLQKSDHLHQKQSQSQMTTLCLPIADTRFTQENVIVGGSGDDDDPSTASTSSGGKECRAAKYFVAPAISGCAAAIATCVYQQQQSRTGSDVDHIMGPVVKRAKIE</sequence>
<feature type="region of interest" description="Disordered" evidence="1">
    <location>
        <begin position="93"/>
        <end position="116"/>
    </location>
</feature>
<proteinExistence type="predicted"/>